<sequence>MMGLVASATFQVADATKAVAVVASVTPDQEVSGSIPESGKVLLGCFRYFQNFSVVTWSLELCSIYGNRLTTAYYMGLITQMVKSGSTYMHCIAALRAVMCTSAYPFEDKRRARPSVSDFLS</sequence>
<protein>
    <submittedName>
        <fullName evidence="1">SFRICE_008338</fullName>
    </submittedName>
</protein>
<organism evidence="1">
    <name type="scientific">Spodoptera frugiperda</name>
    <name type="common">Fall armyworm</name>
    <dbReference type="NCBI Taxonomy" id="7108"/>
    <lineage>
        <taxon>Eukaryota</taxon>
        <taxon>Metazoa</taxon>
        <taxon>Ecdysozoa</taxon>
        <taxon>Arthropoda</taxon>
        <taxon>Hexapoda</taxon>
        <taxon>Insecta</taxon>
        <taxon>Pterygota</taxon>
        <taxon>Neoptera</taxon>
        <taxon>Endopterygota</taxon>
        <taxon>Lepidoptera</taxon>
        <taxon>Glossata</taxon>
        <taxon>Ditrysia</taxon>
        <taxon>Noctuoidea</taxon>
        <taxon>Noctuidae</taxon>
        <taxon>Amphipyrinae</taxon>
        <taxon>Spodoptera</taxon>
    </lineage>
</organism>
<reference evidence="1" key="1">
    <citation type="submission" date="2016-07" db="EMBL/GenBank/DDBJ databases">
        <authorList>
            <person name="Bretaudeau A."/>
        </authorList>
    </citation>
    <scope>NUCLEOTIDE SEQUENCE</scope>
    <source>
        <strain evidence="1">Rice</strain>
        <tissue evidence="1">Whole body</tissue>
    </source>
</reference>
<dbReference type="AlphaFoldDB" id="A0A2H1VJL0"/>
<gene>
    <name evidence="1" type="ORF">SFRICE_008338</name>
</gene>
<proteinExistence type="predicted"/>
<accession>A0A2H1VJL0</accession>
<dbReference type="EMBL" id="ODYU01002914">
    <property type="protein sequence ID" value="SOQ41008.1"/>
    <property type="molecule type" value="Genomic_DNA"/>
</dbReference>
<name>A0A2H1VJL0_SPOFR</name>
<evidence type="ECO:0000313" key="1">
    <source>
        <dbReference type="EMBL" id="SOQ41008.1"/>
    </source>
</evidence>